<evidence type="ECO:0000256" key="3">
    <source>
        <dbReference type="ARBA" id="ARBA00005941"/>
    </source>
</evidence>
<gene>
    <name evidence="10" type="ORF">LCGC14_2034950</name>
</gene>
<dbReference type="InterPro" id="IPR004462">
    <property type="entry name" value="Desulfoferrodoxin_N"/>
</dbReference>
<dbReference type="InterPro" id="IPR051233">
    <property type="entry name" value="Desulfoferrodoxin_SOR"/>
</dbReference>
<keyword evidence="5" id="KW-0479">Metal-binding</keyword>
<dbReference type="InterPro" id="IPR002742">
    <property type="entry name" value="Desulfoferrodoxin_Fe-bd_dom"/>
</dbReference>
<dbReference type="SUPFAM" id="SSF49367">
    <property type="entry name" value="Superoxide reductase-like"/>
    <property type="match status" value="1"/>
</dbReference>
<accession>A0A0F9H716</accession>
<dbReference type="NCBIfam" id="TIGR00332">
    <property type="entry name" value="neela_ferrous"/>
    <property type="match status" value="1"/>
</dbReference>
<dbReference type="Gene3D" id="2.20.28.100">
    <property type="entry name" value="Desulphoferrodoxin, N-terminal domain"/>
    <property type="match status" value="1"/>
</dbReference>
<dbReference type="GO" id="GO:0005506">
    <property type="term" value="F:iron ion binding"/>
    <property type="evidence" value="ECO:0007669"/>
    <property type="project" value="InterPro"/>
</dbReference>
<evidence type="ECO:0000259" key="8">
    <source>
        <dbReference type="Pfam" id="PF01880"/>
    </source>
</evidence>
<dbReference type="InterPro" id="IPR038094">
    <property type="entry name" value="Desulfoferrodoxin_N_sf"/>
</dbReference>
<organism evidence="10">
    <name type="scientific">marine sediment metagenome</name>
    <dbReference type="NCBI Taxonomy" id="412755"/>
    <lineage>
        <taxon>unclassified sequences</taxon>
        <taxon>metagenomes</taxon>
        <taxon>ecological metagenomes</taxon>
    </lineage>
</organism>
<dbReference type="Pfam" id="PF06397">
    <property type="entry name" value="Desulfoferrod_N"/>
    <property type="match status" value="1"/>
</dbReference>
<comment type="cofactor">
    <cofactor evidence="2">
        <name>Cu(2+)</name>
        <dbReference type="ChEBI" id="CHEBI:29036"/>
    </cofactor>
</comment>
<evidence type="ECO:0000256" key="4">
    <source>
        <dbReference type="ARBA" id="ARBA00022448"/>
    </source>
</evidence>
<dbReference type="PANTHER" id="PTHR36541:SF1">
    <property type="entry name" value="SUPEROXIDE REDUCTASE-RELATED"/>
    <property type="match status" value="1"/>
</dbReference>
<dbReference type="GO" id="GO:0019430">
    <property type="term" value="P:removal of superoxide radicals"/>
    <property type="evidence" value="ECO:0007669"/>
    <property type="project" value="InterPro"/>
</dbReference>
<protein>
    <recommendedName>
        <fullName evidence="11">Desulfoferrodoxin ferrous iron-binding domain-containing protein</fullName>
    </recommendedName>
</protein>
<sequence>MTKQNQIYKCNYCKNIVEVLHSGVGELVCCGKPMELLEEKDKDKGLEKHVPVIKELSDNSGVKIKVGEIDHPMENDHYIEWIELAGADNTHLKFLKPGDKPEASFKTTDEKVSSREFCSVHGLWQS</sequence>
<comment type="similarity">
    <text evidence="3">Belongs to the desulfoferrodoxin family.</text>
</comment>
<dbReference type="InterPro" id="IPR036073">
    <property type="entry name" value="Desulfoferrodoxin_Fe-bd_dom_sf"/>
</dbReference>
<dbReference type="NCBIfam" id="TIGR00319">
    <property type="entry name" value="desulf_FeS4"/>
    <property type="match status" value="1"/>
</dbReference>
<comment type="cofactor">
    <cofactor evidence="1">
        <name>Fe(3+)</name>
        <dbReference type="ChEBI" id="CHEBI:29034"/>
    </cofactor>
</comment>
<dbReference type="SUPFAM" id="SSF57802">
    <property type="entry name" value="Rubredoxin-like"/>
    <property type="match status" value="1"/>
</dbReference>
<comment type="caution">
    <text evidence="10">The sequence shown here is derived from an EMBL/GenBank/DDBJ whole genome shotgun (WGS) entry which is preliminary data.</text>
</comment>
<dbReference type="EMBL" id="LAZR01023751">
    <property type="protein sequence ID" value="KKL77430.1"/>
    <property type="molecule type" value="Genomic_DNA"/>
</dbReference>
<keyword evidence="6" id="KW-0249">Electron transport</keyword>
<keyword evidence="4" id="KW-0813">Transport</keyword>
<evidence type="ECO:0000256" key="5">
    <source>
        <dbReference type="ARBA" id="ARBA00022723"/>
    </source>
</evidence>
<proteinExistence type="inferred from homology"/>
<reference evidence="10" key="1">
    <citation type="journal article" date="2015" name="Nature">
        <title>Complex archaea that bridge the gap between prokaryotes and eukaryotes.</title>
        <authorList>
            <person name="Spang A."/>
            <person name="Saw J.H."/>
            <person name="Jorgensen S.L."/>
            <person name="Zaremba-Niedzwiedzka K."/>
            <person name="Martijn J."/>
            <person name="Lind A.E."/>
            <person name="van Eijk R."/>
            <person name="Schleper C."/>
            <person name="Guy L."/>
            <person name="Ettema T.J."/>
        </authorList>
    </citation>
    <scope>NUCLEOTIDE SEQUENCE</scope>
</reference>
<feature type="domain" description="Desulfoferrodoxin ferrous iron-binding" evidence="8">
    <location>
        <begin position="43"/>
        <end position="125"/>
    </location>
</feature>
<dbReference type="GO" id="GO:0016491">
    <property type="term" value="F:oxidoreductase activity"/>
    <property type="evidence" value="ECO:0007669"/>
    <property type="project" value="InterPro"/>
</dbReference>
<name>A0A0F9H716_9ZZZZ</name>
<evidence type="ECO:0000256" key="1">
    <source>
        <dbReference type="ARBA" id="ARBA00001965"/>
    </source>
</evidence>
<evidence type="ECO:0000256" key="7">
    <source>
        <dbReference type="ARBA" id="ARBA00023004"/>
    </source>
</evidence>
<evidence type="ECO:0000259" key="9">
    <source>
        <dbReference type="Pfam" id="PF06397"/>
    </source>
</evidence>
<dbReference type="CDD" id="cd00974">
    <property type="entry name" value="DSRD"/>
    <property type="match status" value="1"/>
</dbReference>
<evidence type="ECO:0000256" key="6">
    <source>
        <dbReference type="ARBA" id="ARBA00022982"/>
    </source>
</evidence>
<dbReference type="PANTHER" id="PTHR36541">
    <property type="entry name" value="SUPEROXIDE REDUCTASE-RELATED"/>
    <property type="match status" value="1"/>
</dbReference>
<dbReference type="InterPro" id="IPR004793">
    <property type="entry name" value="Desulfoferrodoxin_rbo"/>
</dbReference>
<evidence type="ECO:0008006" key="11">
    <source>
        <dbReference type="Google" id="ProtNLM"/>
    </source>
</evidence>
<evidence type="ECO:0000256" key="2">
    <source>
        <dbReference type="ARBA" id="ARBA00001973"/>
    </source>
</evidence>
<keyword evidence="7" id="KW-0408">Iron</keyword>
<feature type="domain" description="Desulfoferrodoxin N-terminal" evidence="9">
    <location>
        <begin position="2"/>
        <end position="37"/>
    </location>
</feature>
<dbReference type="AlphaFoldDB" id="A0A0F9H716"/>
<dbReference type="Pfam" id="PF01880">
    <property type="entry name" value="Desulfoferrodox"/>
    <property type="match status" value="1"/>
</dbReference>
<dbReference type="NCBIfam" id="TIGR00320">
    <property type="entry name" value="dfx_rbo"/>
    <property type="match status" value="1"/>
</dbReference>
<evidence type="ECO:0000313" key="10">
    <source>
        <dbReference type="EMBL" id="KKL77430.1"/>
    </source>
</evidence>
<dbReference type="Gene3D" id="2.60.40.730">
    <property type="entry name" value="SOR catalytic domain"/>
    <property type="match status" value="1"/>
</dbReference>